<protein>
    <submittedName>
        <fullName evidence="1">Uncharacterized protein</fullName>
    </submittedName>
</protein>
<evidence type="ECO:0000313" key="1">
    <source>
        <dbReference type="EMBL" id="HCO69522.1"/>
    </source>
</evidence>
<organism evidence="1 2">
    <name type="scientific">Mesotoga infera</name>
    <dbReference type="NCBI Taxonomy" id="1236046"/>
    <lineage>
        <taxon>Bacteria</taxon>
        <taxon>Thermotogati</taxon>
        <taxon>Thermotogota</taxon>
        <taxon>Thermotogae</taxon>
        <taxon>Kosmotogales</taxon>
        <taxon>Kosmotogaceae</taxon>
        <taxon>Mesotoga</taxon>
    </lineage>
</organism>
<comment type="caution">
    <text evidence="1">The sequence shown here is derived from an EMBL/GenBank/DDBJ whole genome shotgun (WGS) entry which is preliminary data.</text>
</comment>
<dbReference type="AlphaFoldDB" id="A0A3D3TME2"/>
<reference evidence="1 2" key="1">
    <citation type="journal article" date="2018" name="Nat. Biotechnol.">
        <title>A standardized bacterial taxonomy based on genome phylogeny substantially revises the tree of life.</title>
        <authorList>
            <person name="Parks D.H."/>
            <person name="Chuvochina M."/>
            <person name="Waite D.W."/>
            <person name="Rinke C."/>
            <person name="Skarshewski A."/>
            <person name="Chaumeil P.A."/>
            <person name="Hugenholtz P."/>
        </authorList>
    </citation>
    <scope>NUCLEOTIDE SEQUENCE [LARGE SCALE GENOMIC DNA]</scope>
    <source>
        <strain evidence="1">UBA9905</strain>
    </source>
</reference>
<feature type="non-terminal residue" evidence="1">
    <location>
        <position position="1"/>
    </location>
</feature>
<evidence type="ECO:0000313" key="2">
    <source>
        <dbReference type="Proteomes" id="UP000264215"/>
    </source>
</evidence>
<proteinExistence type="predicted"/>
<accession>A0A3D3TME2</accession>
<dbReference type="Proteomes" id="UP000264215">
    <property type="component" value="Unassembled WGS sequence"/>
</dbReference>
<dbReference type="EMBL" id="DQBS01000069">
    <property type="protein sequence ID" value="HCO69522.1"/>
    <property type="molecule type" value="Genomic_DNA"/>
</dbReference>
<sequence length="111" mass="12579">VGCPLIVLFNEQQVMLARYIEYFFCLTSVDLIPPDSQSLLIDLLNSPVKFYEDIFISYGCMFYSDSQSPCRSSLSLLHKTITIVVPEAPATDSKNNLETFLFSEIKKDPTL</sequence>
<gene>
    <name evidence="1" type="ORF">DIT26_02885</name>
</gene>
<name>A0A3D3TME2_9BACT</name>